<dbReference type="InterPro" id="IPR057214">
    <property type="entry name" value="DUF7892"/>
</dbReference>
<feature type="compositionally biased region" description="Pro residues" evidence="1">
    <location>
        <begin position="701"/>
        <end position="723"/>
    </location>
</feature>
<accession>A0AA40B862</accession>
<organism evidence="3 4">
    <name type="scientific">Apiosordaria backusii</name>
    <dbReference type="NCBI Taxonomy" id="314023"/>
    <lineage>
        <taxon>Eukaryota</taxon>
        <taxon>Fungi</taxon>
        <taxon>Dikarya</taxon>
        <taxon>Ascomycota</taxon>
        <taxon>Pezizomycotina</taxon>
        <taxon>Sordariomycetes</taxon>
        <taxon>Sordariomycetidae</taxon>
        <taxon>Sordariales</taxon>
        <taxon>Lasiosphaeriaceae</taxon>
        <taxon>Apiosordaria</taxon>
    </lineage>
</organism>
<feature type="compositionally biased region" description="Basic and acidic residues" evidence="1">
    <location>
        <begin position="1044"/>
        <end position="1053"/>
    </location>
</feature>
<feature type="region of interest" description="Disordered" evidence="1">
    <location>
        <begin position="1"/>
        <end position="81"/>
    </location>
</feature>
<reference evidence="3" key="1">
    <citation type="submission" date="2023-06" db="EMBL/GenBank/DDBJ databases">
        <title>Genome-scale phylogeny and comparative genomics of the fungal order Sordariales.</title>
        <authorList>
            <consortium name="Lawrence Berkeley National Laboratory"/>
            <person name="Hensen N."/>
            <person name="Bonometti L."/>
            <person name="Westerberg I."/>
            <person name="Brannstrom I.O."/>
            <person name="Guillou S."/>
            <person name="Cros-Aarteil S."/>
            <person name="Calhoun S."/>
            <person name="Haridas S."/>
            <person name="Kuo A."/>
            <person name="Mondo S."/>
            <person name="Pangilinan J."/>
            <person name="Riley R."/>
            <person name="Labutti K."/>
            <person name="Andreopoulos B."/>
            <person name="Lipzen A."/>
            <person name="Chen C."/>
            <person name="Yanf M."/>
            <person name="Daum C."/>
            <person name="Ng V."/>
            <person name="Clum A."/>
            <person name="Steindorff A."/>
            <person name="Ohm R."/>
            <person name="Martin F."/>
            <person name="Silar P."/>
            <person name="Natvig D."/>
            <person name="Lalanne C."/>
            <person name="Gautier V."/>
            <person name="Ament-Velasquez S.L."/>
            <person name="Kruys A."/>
            <person name="Hutchinson M.I."/>
            <person name="Powell A.J."/>
            <person name="Barry K."/>
            <person name="Miller A.N."/>
            <person name="Grigoriev I.V."/>
            <person name="Debuchy R."/>
            <person name="Gladieux P."/>
            <person name="Thoren M.H."/>
            <person name="Johannesson H."/>
        </authorList>
    </citation>
    <scope>NUCLEOTIDE SEQUENCE</scope>
    <source>
        <strain evidence="3">CBS 540.89</strain>
    </source>
</reference>
<protein>
    <recommendedName>
        <fullName evidence="2">DUF7892 domain-containing protein</fullName>
    </recommendedName>
</protein>
<dbReference type="InterPro" id="IPR036047">
    <property type="entry name" value="F-box-like_dom_sf"/>
</dbReference>
<feature type="compositionally biased region" description="Basic and acidic residues" evidence="1">
    <location>
        <begin position="1085"/>
        <end position="1106"/>
    </location>
</feature>
<feature type="domain" description="DUF7892" evidence="2">
    <location>
        <begin position="797"/>
        <end position="949"/>
    </location>
</feature>
<feature type="compositionally biased region" description="Basic residues" evidence="1">
    <location>
        <begin position="1075"/>
        <end position="1084"/>
    </location>
</feature>
<name>A0AA40B862_9PEZI</name>
<dbReference type="CDD" id="cd09917">
    <property type="entry name" value="F-box_SF"/>
    <property type="match status" value="1"/>
</dbReference>
<feature type="region of interest" description="Disordered" evidence="1">
    <location>
        <begin position="1268"/>
        <end position="1297"/>
    </location>
</feature>
<feature type="region of interest" description="Disordered" evidence="1">
    <location>
        <begin position="1354"/>
        <end position="1379"/>
    </location>
</feature>
<feature type="compositionally biased region" description="Basic and acidic residues" evidence="1">
    <location>
        <begin position="38"/>
        <end position="80"/>
    </location>
</feature>
<keyword evidence="4" id="KW-1185">Reference proteome</keyword>
<feature type="compositionally biased region" description="Basic and acidic residues" evidence="1">
    <location>
        <begin position="1367"/>
        <end position="1379"/>
    </location>
</feature>
<dbReference type="SUPFAM" id="SSF81383">
    <property type="entry name" value="F-box domain"/>
    <property type="match status" value="1"/>
</dbReference>
<feature type="compositionally biased region" description="Polar residues" evidence="1">
    <location>
        <begin position="1151"/>
        <end position="1163"/>
    </location>
</feature>
<dbReference type="Proteomes" id="UP001172159">
    <property type="component" value="Unassembled WGS sequence"/>
</dbReference>
<proteinExistence type="predicted"/>
<evidence type="ECO:0000313" key="4">
    <source>
        <dbReference type="Proteomes" id="UP001172159"/>
    </source>
</evidence>
<feature type="compositionally biased region" description="Polar residues" evidence="1">
    <location>
        <begin position="969"/>
        <end position="985"/>
    </location>
</feature>
<dbReference type="EMBL" id="JAUKTV010000009">
    <property type="protein sequence ID" value="KAK0729421.1"/>
    <property type="molecule type" value="Genomic_DNA"/>
</dbReference>
<feature type="compositionally biased region" description="Polar residues" evidence="1">
    <location>
        <begin position="1054"/>
        <end position="1070"/>
    </location>
</feature>
<evidence type="ECO:0000256" key="1">
    <source>
        <dbReference type="SAM" id="MobiDB-lite"/>
    </source>
</evidence>
<feature type="region of interest" description="Disordered" evidence="1">
    <location>
        <begin position="968"/>
        <end position="998"/>
    </location>
</feature>
<feature type="compositionally biased region" description="Basic and acidic residues" evidence="1">
    <location>
        <begin position="1226"/>
        <end position="1237"/>
    </location>
</feature>
<gene>
    <name evidence="3" type="ORF">B0T21DRAFT_292712</name>
</gene>
<evidence type="ECO:0000313" key="3">
    <source>
        <dbReference type="EMBL" id="KAK0729421.1"/>
    </source>
</evidence>
<sequence length="1400" mass="155386">MLGQTGHDSNRVGHAVVSQDRESLTDEAQMLTRKRKSPGHEAKLDTSSETSLRDNNKKAKMEDDFVEKKSARGSPSEDRSGLPPEIWHHIFTFCPPRTLGTLLAVNKLFNMYLDPQSTAQREVPVSITRGAVDPMKPNTIWQASRRLFWPTCPAPLRSKTELQMWRLACSQRCQYCGKLDSRNQASVLDSNLQGPGEHGVAAVWAFGSRVCAACLLKHTIKELDLDLSPTIPSAVVPALSFVLLTNDLQVLSTATYEQGQLSADVQVTKRFLSSEVHALERELLEVKDMGTGTVTEWLKGLPGRGNDLRHDASKWEKWESLGGPAKMRSQLYPGYTKEVAGALPTSTAQTPSSDLSSSVLLNQPSPAAIRQQFPHVRHERTAAEVAELKAARKAEIERRALLLEPPLVPDVLRHIPSFQAAVQIPHPPFDEKAWEVLKPRLLAQRTDAEQRERENAAAIRAKQTSHLETTLASTKEARDLEDKAWEDAQATLRERIAGFVDEIIKDGWDGGTKVTKASCARFAIEALGYVRKRFYAEIAKDVAAARAAGQTPPADPPGGPFTQKLTLENMKWIFDTKIKPITERYRKELFYCNGCEGNSKTFGFEGVIQHYAAKHTSALSSGSIVVYWRAEWPEYPPFAAEARPVQHQPFFPPGQPAFPITGPPPLPVSHNYPPAPVAPSHLAAYPPGPYGYGNPTYNDPYQPPSQPYPLQPTHPVSSYPPQPGYEHQQPYPMPPDPYLAYQQPVGHHPPGSAPALDPTHGYPPQPPQSGHYDHSYPPYPPNSVGIPFVPPAPAYPDIYRAKLEDVARNSREVWQALGNIRGLPGNVRVFVTIHHLVRRFHARFYETPPLAIFIEGLSNNKDMRPVRNVNDLICKACHLGLGNAASVVEDRKSFSLPQLANHFQSRHIEPLQSLHAPPMDWTLDMVLLPELATISNLRPAMSEVQKSLIAEALPGIFQQHGPTLVPASSYYSQPTAHPHEPSSSAGYPAAHGVSRAPPTESTLVSLANGHSNMTHLYGHSRSDGGNMINGAPTSAMPTAVSDNAPRHSSEGGRHSSQGSRPANRRQNGFQNGKKPFGKNKRKRNHDGDDSGGRRVGKDFRRDDTGGDHGASSPTRAEKGPISHPSVASWPSQDHKAGDDDANDILAALESHLNQPRSPPSSHRQTPRGPVYDDERITLAPVDPSRYDARTHARPSDGKDRHRYLEPPARERSAGDRRLEQQPLYQRRPDDEHLDHRQQPAVAQRTAVGYAAADDRYYAPYDWLSSFLPGEEPERRTGLQPPREEPVHPRYRDEIGRPVAPPDGWEIVHVVEGAEEYYIRRPIRHDPEARYLYEERIIPHREPADRFAGGGGYEGGYSSVARPPAGAMRERDVARRHSTDRRAVTFDPAYVEEYDPRFPAA</sequence>
<feature type="compositionally biased region" description="Basic and acidic residues" evidence="1">
    <location>
        <begin position="1271"/>
        <end position="1295"/>
    </location>
</feature>
<dbReference type="Pfam" id="PF25422">
    <property type="entry name" value="DUF7892"/>
    <property type="match status" value="1"/>
</dbReference>
<evidence type="ECO:0000259" key="2">
    <source>
        <dbReference type="Pfam" id="PF25422"/>
    </source>
</evidence>
<feature type="compositionally biased region" description="Basic and acidic residues" evidence="1">
    <location>
        <begin position="1184"/>
        <end position="1219"/>
    </location>
</feature>
<feature type="region of interest" description="Disordered" evidence="1">
    <location>
        <begin position="693"/>
        <end position="777"/>
    </location>
</feature>
<comment type="caution">
    <text evidence="3">The sequence shown here is derived from an EMBL/GenBank/DDBJ whole genome shotgun (WGS) entry which is preliminary data.</text>
</comment>
<feature type="region of interest" description="Disordered" evidence="1">
    <location>
        <begin position="1014"/>
        <end position="1245"/>
    </location>
</feature>